<evidence type="ECO:0000256" key="3">
    <source>
        <dbReference type="ARBA" id="ARBA00004922"/>
    </source>
</evidence>
<evidence type="ECO:0000256" key="2">
    <source>
        <dbReference type="ARBA" id="ARBA00004323"/>
    </source>
</evidence>
<keyword evidence="10" id="KW-1133">Transmembrane helix</keyword>
<name>A0AAJ7X494_PETMA</name>
<keyword evidence="19" id="KW-1185">Reference proteome</keyword>
<evidence type="ECO:0000313" key="20">
    <source>
        <dbReference type="RefSeq" id="XP_032820715.1"/>
    </source>
</evidence>
<dbReference type="Gene3D" id="3.90.550.50">
    <property type="match status" value="1"/>
</dbReference>
<evidence type="ECO:0000256" key="1">
    <source>
        <dbReference type="ARBA" id="ARBA00004240"/>
    </source>
</evidence>
<comment type="catalytic activity">
    <reaction evidence="17">
        <text>3-O-(N-acetyl-beta-D-glucosaminyl-(1-&gt;4)-alpha-D-mannosyl)-L-threonyl-[protein] + UDP-N-acetyl-alpha-D-galactosamine = 3-O-[beta-D-GalNAc-(1-&gt;3)-beta-D-GlcNAc-(1-&gt;4)-alpha-D-Man]-L-Thr-[protein] + UDP + H(+)</text>
        <dbReference type="Rhea" id="RHEA:37667"/>
        <dbReference type="Rhea" id="RHEA-COMP:13308"/>
        <dbReference type="Rhea" id="RHEA-COMP:13618"/>
        <dbReference type="ChEBI" id="CHEBI:15378"/>
        <dbReference type="ChEBI" id="CHEBI:58223"/>
        <dbReference type="ChEBI" id="CHEBI:67138"/>
        <dbReference type="ChEBI" id="CHEBI:136709"/>
        <dbReference type="ChEBI" id="CHEBI:137540"/>
        <dbReference type="EC" id="2.4.1.313"/>
    </reaction>
</comment>
<dbReference type="RefSeq" id="XP_032820715.1">
    <property type="nucleotide sequence ID" value="XM_032964824.1"/>
</dbReference>
<evidence type="ECO:0000256" key="10">
    <source>
        <dbReference type="ARBA" id="ARBA00022989"/>
    </source>
</evidence>
<keyword evidence="7" id="KW-0812">Transmembrane</keyword>
<accession>A0AAJ7X494</accession>
<keyword evidence="9" id="KW-0735">Signal-anchor</keyword>
<evidence type="ECO:0000256" key="4">
    <source>
        <dbReference type="ARBA" id="ARBA00008661"/>
    </source>
</evidence>
<keyword evidence="8" id="KW-0256">Endoplasmic reticulum</keyword>
<dbReference type="GO" id="GO:0008194">
    <property type="term" value="F:UDP-glycosyltransferase activity"/>
    <property type="evidence" value="ECO:0007669"/>
    <property type="project" value="TreeGrafter"/>
</dbReference>
<feature type="compositionally biased region" description="Basic residues" evidence="18">
    <location>
        <begin position="516"/>
        <end position="525"/>
    </location>
</feature>
<evidence type="ECO:0000256" key="17">
    <source>
        <dbReference type="ARBA" id="ARBA00047667"/>
    </source>
</evidence>
<dbReference type="PANTHER" id="PTHR11214:SF219">
    <property type="entry name" value="UDP-GALNAC:BETA-1,3-N-ACETYLGALACTOSAMINYLTRANSFERASE 2"/>
    <property type="match status" value="1"/>
</dbReference>
<dbReference type="GO" id="GO:0016758">
    <property type="term" value="F:hexosyltransferase activity"/>
    <property type="evidence" value="ECO:0007669"/>
    <property type="project" value="InterPro"/>
</dbReference>
<feature type="compositionally biased region" description="Low complexity" evidence="18">
    <location>
        <begin position="538"/>
        <end position="557"/>
    </location>
</feature>
<dbReference type="GO" id="GO:0006493">
    <property type="term" value="P:protein O-linked glycosylation"/>
    <property type="evidence" value="ECO:0007669"/>
    <property type="project" value="TreeGrafter"/>
</dbReference>
<dbReference type="RefSeq" id="XP_032820716.1">
    <property type="nucleotide sequence ID" value="XM_032964825.1"/>
</dbReference>
<feature type="region of interest" description="Disordered" evidence="18">
    <location>
        <begin position="482"/>
        <end position="557"/>
    </location>
</feature>
<evidence type="ECO:0000256" key="9">
    <source>
        <dbReference type="ARBA" id="ARBA00022968"/>
    </source>
</evidence>
<keyword evidence="11" id="KW-0333">Golgi apparatus</keyword>
<dbReference type="Pfam" id="PF01762">
    <property type="entry name" value="Galactosyl_T"/>
    <property type="match status" value="1"/>
</dbReference>
<gene>
    <name evidence="20 21" type="primary">B3GALNT2</name>
</gene>
<organism evidence="19 20">
    <name type="scientific">Petromyzon marinus</name>
    <name type="common">Sea lamprey</name>
    <dbReference type="NCBI Taxonomy" id="7757"/>
    <lineage>
        <taxon>Eukaryota</taxon>
        <taxon>Metazoa</taxon>
        <taxon>Chordata</taxon>
        <taxon>Craniata</taxon>
        <taxon>Vertebrata</taxon>
        <taxon>Cyclostomata</taxon>
        <taxon>Hyperoartia</taxon>
        <taxon>Petromyzontiformes</taxon>
        <taxon>Petromyzontidae</taxon>
        <taxon>Petromyzon</taxon>
    </lineage>
</organism>
<dbReference type="KEGG" id="pmrn:116948304"/>
<comment type="similarity">
    <text evidence="4">Belongs to the glycosyltransferase 31 family.</text>
</comment>
<keyword evidence="13" id="KW-0325">Glycoprotein</keyword>
<dbReference type="PANTHER" id="PTHR11214">
    <property type="entry name" value="BETA-1,3-N-ACETYLGLUCOSAMINYLTRANSFERASE"/>
    <property type="match status" value="1"/>
</dbReference>
<evidence type="ECO:0000256" key="14">
    <source>
        <dbReference type="ARBA" id="ARBA00039104"/>
    </source>
</evidence>
<dbReference type="GO" id="GO:0005783">
    <property type="term" value="C:endoplasmic reticulum"/>
    <property type="evidence" value="ECO:0007669"/>
    <property type="project" value="UniProtKB-SubCell"/>
</dbReference>
<dbReference type="CTD" id="148789"/>
<evidence type="ECO:0000256" key="18">
    <source>
        <dbReference type="SAM" id="MobiDB-lite"/>
    </source>
</evidence>
<evidence type="ECO:0000256" key="16">
    <source>
        <dbReference type="ARBA" id="ARBA00042712"/>
    </source>
</evidence>
<evidence type="ECO:0000256" key="13">
    <source>
        <dbReference type="ARBA" id="ARBA00023180"/>
    </source>
</evidence>
<dbReference type="AlphaFoldDB" id="A0AAJ7X494"/>
<protein>
    <recommendedName>
        <fullName evidence="15">UDP-GalNAc:beta-1,3-N-acetylgalactosaminyltransferase 2</fullName>
        <ecNumber evidence="14">2.4.1.313</ecNumber>
    </recommendedName>
    <alternativeName>
        <fullName evidence="16">Beta-1,3-N-acetylgalactosaminyltransferase II</fullName>
    </alternativeName>
</protein>
<evidence type="ECO:0000256" key="8">
    <source>
        <dbReference type="ARBA" id="ARBA00022824"/>
    </source>
</evidence>
<dbReference type="InterPro" id="IPR002659">
    <property type="entry name" value="Glyco_trans_31"/>
</dbReference>
<evidence type="ECO:0000256" key="15">
    <source>
        <dbReference type="ARBA" id="ARBA00040432"/>
    </source>
</evidence>
<comment type="subcellular location">
    <subcellularLocation>
        <location evidence="1">Endoplasmic reticulum</location>
    </subcellularLocation>
    <subcellularLocation>
        <location evidence="2">Golgi apparatus membrane</location>
        <topology evidence="2">Single-pass type II membrane protein</topology>
    </subcellularLocation>
</comment>
<comment type="pathway">
    <text evidence="3">Protein modification; protein glycosylation.</text>
</comment>
<evidence type="ECO:0000256" key="11">
    <source>
        <dbReference type="ARBA" id="ARBA00023034"/>
    </source>
</evidence>
<keyword evidence="5" id="KW-0328">Glycosyltransferase</keyword>
<proteinExistence type="inferred from homology"/>
<keyword evidence="12" id="KW-0472">Membrane</keyword>
<evidence type="ECO:0000256" key="5">
    <source>
        <dbReference type="ARBA" id="ARBA00022676"/>
    </source>
</evidence>
<sequence>MMDRRSLIPPLLCCLLSVVVVYREYLLDTLRLGGSRAGSVAVGRYELVVAILSARGNWVLRQAVRDSWLQAVTASPSLRKRVLPRFVVGSRACDIHPEDREDPYSCSFLNITLPASEREIEAVTWLEPGSPGTGPRTRVARPTLLGLDFRVRHPVVVTALGVFAWDGTVPNVTVRLHNAATRVVLAVAHFGALSPGVRVRACRYKPVQQFVLPKGFEGTVVWDGVTPADMVLSDPGDYTLDAGGGVLKFAATGRYGEVGDEFPEFRQERVALAGSFTFAVQDGGSLTAHASGRARRSAEWAETTRREAAVLRVESARHGDLVLVNVTDVYRSLPSKMLLFSRWAAVSLDFRLLLKTDDDSFVDVAEVLRSAVLQGYDQTPGLWWGSFRRNWAVDHAGKWAELSYPGPAYPAFACGAAYVLSADLVRWLSSNSDVLAAYQGEDVSMGVWMAALAPTRIQDNHRRRSTNKFPLVVVLPCRTTAGGATRPASAVPSPPRSTRQHGSPPCGRESSAAVTRARRATRRASRTAGARLPPPSLTLPRSRSLTPPRSPSLALARSPSLPSLALARPGPLVRDSRQRLCNSHAFVQRPIVTAVQNCGLGRDLGRTRRLKGAMVRGRQ</sequence>
<keyword evidence="6" id="KW-0808">Transferase</keyword>
<dbReference type="GO" id="GO:0000139">
    <property type="term" value="C:Golgi membrane"/>
    <property type="evidence" value="ECO:0007669"/>
    <property type="project" value="UniProtKB-SubCell"/>
</dbReference>
<evidence type="ECO:0000256" key="12">
    <source>
        <dbReference type="ARBA" id="ARBA00023136"/>
    </source>
</evidence>
<evidence type="ECO:0000313" key="19">
    <source>
        <dbReference type="Proteomes" id="UP001318040"/>
    </source>
</evidence>
<reference evidence="20 21" key="1">
    <citation type="submission" date="2025-04" db="UniProtKB">
        <authorList>
            <consortium name="RefSeq"/>
        </authorList>
    </citation>
    <scope>IDENTIFICATION</scope>
    <source>
        <tissue evidence="20 21">Sperm</tissue>
    </source>
</reference>
<evidence type="ECO:0000256" key="7">
    <source>
        <dbReference type="ARBA" id="ARBA00022692"/>
    </source>
</evidence>
<evidence type="ECO:0000256" key="6">
    <source>
        <dbReference type="ARBA" id="ARBA00022679"/>
    </source>
</evidence>
<dbReference type="EC" id="2.4.1.313" evidence="14"/>
<evidence type="ECO:0000313" key="21">
    <source>
        <dbReference type="RefSeq" id="XP_032820716.1"/>
    </source>
</evidence>
<dbReference type="Proteomes" id="UP001318040">
    <property type="component" value="Chromosome 33"/>
</dbReference>